<organism evidence="1 2">
    <name type="scientific">Colletotrichum orchidophilum</name>
    <dbReference type="NCBI Taxonomy" id="1209926"/>
    <lineage>
        <taxon>Eukaryota</taxon>
        <taxon>Fungi</taxon>
        <taxon>Dikarya</taxon>
        <taxon>Ascomycota</taxon>
        <taxon>Pezizomycotina</taxon>
        <taxon>Sordariomycetes</taxon>
        <taxon>Hypocreomycetidae</taxon>
        <taxon>Glomerellales</taxon>
        <taxon>Glomerellaceae</taxon>
        <taxon>Colletotrichum</taxon>
    </lineage>
</organism>
<dbReference type="GeneID" id="34567010"/>
<dbReference type="Proteomes" id="UP000176998">
    <property type="component" value="Unassembled WGS sequence"/>
</dbReference>
<protein>
    <submittedName>
        <fullName evidence="1">Uncharacterized protein</fullName>
    </submittedName>
</protein>
<dbReference type="RefSeq" id="XP_022467986.1">
    <property type="nucleotide sequence ID" value="XM_022625500.1"/>
</dbReference>
<reference evidence="1 2" key="1">
    <citation type="submission" date="2016-09" db="EMBL/GenBank/DDBJ databases">
        <authorList>
            <person name="Capua I."/>
            <person name="De Benedictis P."/>
            <person name="Joannis T."/>
            <person name="Lombin L.H."/>
            <person name="Cattoli G."/>
        </authorList>
    </citation>
    <scope>NUCLEOTIDE SEQUENCE [LARGE SCALE GENOMIC DNA]</scope>
    <source>
        <strain evidence="1 2">IMI 309357</strain>
    </source>
</reference>
<dbReference type="AlphaFoldDB" id="A0A1G4ANX1"/>
<dbReference type="EMBL" id="MJBS01000221">
    <property type="protein sequence ID" value="OHE90811.1"/>
    <property type="molecule type" value="Genomic_DNA"/>
</dbReference>
<sequence>MCFLIFNGLKSSSPMMRWDALCATPSQPCCMYTSCCLMEKRLSTTPSCRLGTLRGGLLATIQSAGQATLILCV</sequence>
<accession>A0A1G4ANX1</accession>
<comment type="caution">
    <text evidence="1">The sequence shown here is derived from an EMBL/GenBank/DDBJ whole genome shotgun (WGS) entry which is preliminary data.</text>
</comment>
<keyword evidence="2" id="KW-1185">Reference proteome</keyword>
<gene>
    <name evidence="1" type="ORF">CORC01_13885</name>
</gene>
<evidence type="ECO:0000313" key="2">
    <source>
        <dbReference type="Proteomes" id="UP000176998"/>
    </source>
</evidence>
<name>A0A1G4ANX1_9PEZI</name>
<evidence type="ECO:0000313" key="1">
    <source>
        <dbReference type="EMBL" id="OHE90811.1"/>
    </source>
</evidence>
<proteinExistence type="predicted"/>